<accession>A0AAD8HRK9</accession>
<comment type="caution">
    <text evidence="1">The sequence shown here is derived from an EMBL/GenBank/DDBJ whole genome shotgun (WGS) entry which is preliminary data.</text>
</comment>
<keyword evidence="2" id="KW-1185">Reference proteome</keyword>
<evidence type="ECO:0000313" key="2">
    <source>
        <dbReference type="Proteomes" id="UP001237642"/>
    </source>
</evidence>
<sequence>MSSNRSWMQRRFDERNNITDEYKNDVKEFIDFAIKRKDTHDDPTLSPASQRKKNILIALHARDPKKGKFFKRPRHTIYELLGYEEAALWTSLSTPARIPEHAYEMMGRALNEVTDMVQAMDGIEEVPRSRLDEELQKLADGAYPSKDDPTQRVLWDQYFKIATNLTASLFGRFKKVVVEDTEVHDEGNRDRNDISPSGLWHCVD</sequence>
<gene>
    <name evidence="1" type="ORF">POM88_037265</name>
</gene>
<reference evidence="1" key="1">
    <citation type="submission" date="2023-02" db="EMBL/GenBank/DDBJ databases">
        <title>Genome of toxic invasive species Heracleum sosnowskyi carries increased number of genes despite the absence of recent whole-genome duplications.</title>
        <authorList>
            <person name="Schelkunov M."/>
            <person name="Shtratnikova V."/>
            <person name="Makarenko M."/>
            <person name="Klepikova A."/>
            <person name="Omelchenko D."/>
            <person name="Novikova G."/>
            <person name="Obukhova E."/>
            <person name="Bogdanov V."/>
            <person name="Penin A."/>
            <person name="Logacheva M."/>
        </authorList>
    </citation>
    <scope>NUCLEOTIDE SEQUENCE</scope>
    <source>
        <strain evidence="1">Hsosn_3</strain>
        <tissue evidence="1">Leaf</tissue>
    </source>
</reference>
<protein>
    <submittedName>
        <fullName evidence="1">Uncharacterized protein</fullName>
    </submittedName>
</protein>
<dbReference type="Proteomes" id="UP001237642">
    <property type="component" value="Unassembled WGS sequence"/>
</dbReference>
<dbReference type="EMBL" id="JAUIZM010000008">
    <property type="protein sequence ID" value="KAK1371173.1"/>
    <property type="molecule type" value="Genomic_DNA"/>
</dbReference>
<reference evidence="1" key="2">
    <citation type="submission" date="2023-05" db="EMBL/GenBank/DDBJ databases">
        <authorList>
            <person name="Schelkunov M.I."/>
        </authorList>
    </citation>
    <scope>NUCLEOTIDE SEQUENCE</scope>
    <source>
        <strain evidence="1">Hsosn_3</strain>
        <tissue evidence="1">Leaf</tissue>
    </source>
</reference>
<evidence type="ECO:0000313" key="1">
    <source>
        <dbReference type="EMBL" id="KAK1371173.1"/>
    </source>
</evidence>
<organism evidence="1 2">
    <name type="scientific">Heracleum sosnowskyi</name>
    <dbReference type="NCBI Taxonomy" id="360622"/>
    <lineage>
        <taxon>Eukaryota</taxon>
        <taxon>Viridiplantae</taxon>
        <taxon>Streptophyta</taxon>
        <taxon>Embryophyta</taxon>
        <taxon>Tracheophyta</taxon>
        <taxon>Spermatophyta</taxon>
        <taxon>Magnoliopsida</taxon>
        <taxon>eudicotyledons</taxon>
        <taxon>Gunneridae</taxon>
        <taxon>Pentapetalae</taxon>
        <taxon>asterids</taxon>
        <taxon>campanulids</taxon>
        <taxon>Apiales</taxon>
        <taxon>Apiaceae</taxon>
        <taxon>Apioideae</taxon>
        <taxon>apioid superclade</taxon>
        <taxon>Tordylieae</taxon>
        <taxon>Tordyliinae</taxon>
        <taxon>Heracleum</taxon>
    </lineage>
</organism>
<name>A0AAD8HRK9_9APIA</name>
<proteinExistence type="predicted"/>
<dbReference type="AlphaFoldDB" id="A0AAD8HRK9"/>